<dbReference type="Pfam" id="PF03061">
    <property type="entry name" value="4HBT"/>
    <property type="match status" value="1"/>
</dbReference>
<dbReference type="GO" id="GO:0016289">
    <property type="term" value="F:acyl-CoA hydrolase activity"/>
    <property type="evidence" value="ECO:0007669"/>
    <property type="project" value="UniProtKB-ARBA"/>
</dbReference>
<dbReference type="InterPro" id="IPR029069">
    <property type="entry name" value="HotDog_dom_sf"/>
</dbReference>
<organism evidence="4 5">
    <name type="scientific">Rhodoblastus acidophilus</name>
    <name type="common">Rhodopseudomonas acidophila</name>
    <dbReference type="NCBI Taxonomy" id="1074"/>
    <lineage>
        <taxon>Bacteria</taxon>
        <taxon>Pseudomonadati</taxon>
        <taxon>Pseudomonadota</taxon>
        <taxon>Alphaproteobacteria</taxon>
        <taxon>Hyphomicrobiales</taxon>
        <taxon>Rhodoblastaceae</taxon>
        <taxon>Rhodoblastus</taxon>
    </lineage>
</organism>
<keyword evidence="2" id="KW-1133">Transmembrane helix</keyword>
<evidence type="ECO:0000259" key="3">
    <source>
        <dbReference type="Pfam" id="PF03061"/>
    </source>
</evidence>
<evidence type="ECO:0000256" key="2">
    <source>
        <dbReference type="SAM" id="Phobius"/>
    </source>
</evidence>
<evidence type="ECO:0000313" key="4">
    <source>
        <dbReference type="EMBL" id="SNB68656.1"/>
    </source>
</evidence>
<reference evidence="5" key="1">
    <citation type="submission" date="2017-06" db="EMBL/GenBank/DDBJ databases">
        <authorList>
            <person name="Varghese N."/>
            <person name="Submissions S."/>
        </authorList>
    </citation>
    <scope>NUCLEOTIDE SEQUENCE [LARGE SCALE GENOMIC DNA]</scope>
    <source>
        <strain evidence="5">DSM 137</strain>
    </source>
</reference>
<evidence type="ECO:0000313" key="5">
    <source>
        <dbReference type="Proteomes" id="UP000198418"/>
    </source>
</evidence>
<dbReference type="CDD" id="cd03443">
    <property type="entry name" value="PaaI_thioesterase"/>
    <property type="match status" value="1"/>
</dbReference>
<dbReference type="InterPro" id="IPR006683">
    <property type="entry name" value="Thioestr_dom"/>
</dbReference>
<proteinExistence type="predicted"/>
<dbReference type="Gene3D" id="3.10.129.10">
    <property type="entry name" value="Hotdog Thioesterase"/>
    <property type="match status" value="1"/>
</dbReference>
<evidence type="ECO:0000256" key="1">
    <source>
        <dbReference type="ARBA" id="ARBA00022801"/>
    </source>
</evidence>
<name>A0A212R8U6_RHOAC</name>
<keyword evidence="2" id="KW-0472">Membrane</keyword>
<dbReference type="AlphaFoldDB" id="A0A212R8U6"/>
<dbReference type="NCBIfam" id="TIGR00369">
    <property type="entry name" value="unchar_dom_1"/>
    <property type="match status" value="1"/>
</dbReference>
<gene>
    <name evidence="4" type="ORF">SAMN06265338_10395</name>
</gene>
<feature type="domain" description="Thioesterase" evidence="3">
    <location>
        <begin position="57"/>
        <end position="131"/>
    </location>
</feature>
<keyword evidence="2" id="KW-0812">Transmembrane</keyword>
<dbReference type="SUPFAM" id="SSF54637">
    <property type="entry name" value="Thioesterase/thiol ester dehydrase-isomerase"/>
    <property type="match status" value="1"/>
</dbReference>
<dbReference type="EMBL" id="FYDG01000003">
    <property type="protein sequence ID" value="SNB68656.1"/>
    <property type="molecule type" value="Genomic_DNA"/>
</dbReference>
<protein>
    <submittedName>
        <fullName evidence="4">Uncharacterized domain 1-containing protein</fullName>
    </submittedName>
</protein>
<dbReference type="InterPro" id="IPR003736">
    <property type="entry name" value="PAAI_dom"/>
</dbReference>
<accession>A0A212R8U6</accession>
<sequence>MSAAARPPVMSVAAVEAFLAAEFPQLRHGGRSVTVESVGPLTARLRLHVDERHLRPGGTVSGPSLFMLADVGLYVAILAQIGPVALAVTTNLNINFLRKPPPGDVIAEIRLLKLGKRLAVGEATLFADGDDAPVAHAVGTYSIPPQNTVL</sequence>
<dbReference type="Proteomes" id="UP000198418">
    <property type="component" value="Unassembled WGS sequence"/>
</dbReference>
<keyword evidence="5" id="KW-1185">Reference proteome</keyword>
<keyword evidence="1" id="KW-0378">Hydrolase</keyword>
<feature type="transmembrane region" description="Helical" evidence="2">
    <location>
        <begin position="71"/>
        <end position="89"/>
    </location>
</feature>